<accession>A0ACB8F0C8</accession>
<evidence type="ECO:0000313" key="1">
    <source>
        <dbReference type="EMBL" id="KAH7998422.1"/>
    </source>
</evidence>
<gene>
    <name evidence="1" type="ORF">K3G42_016722</name>
</gene>
<dbReference type="EMBL" id="CM037625">
    <property type="protein sequence ID" value="KAH7998422.1"/>
    <property type="molecule type" value="Genomic_DNA"/>
</dbReference>
<protein>
    <submittedName>
        <fullName evidence="1">Uncharacterized protein</fullName>
    </submittedName>
</protein>
<proteinExistence type="predicted"/>
<evidence type="ECO:0000313" key="2">
    <source>
        <dbReference type="Proteomes" id="UP000827872"/>
    </source>
</evidence>
<organism evidence="1 2">
    <name type="scientific">Sphaerodactylus townsendi</name>
    <dbReference type="NCBI Taxonomy" id="933632"/>
    <lineage>
        <taxon>Eukaryota</taxon>
        <taxon>Metazoa</taxon>
        <taxon>Chordata</taxon>
        <taxon>Craniata</taxon>
        <taxon>Vertebrata</taxon>
        <taxon>Euteleostomi</taxon>
        <taxon>Lepidosauria</taxon>
        <taxon>Squamata</taxon>
        <taxon>Bifurcata</taxon>
        <taxon>Gekkota</taxon>
        <taxon>Sphaerodactylidae</taxon>
        <taxon>Sphaerodactylus</taxon>
    </lineage>
</organism>
<comment type="caution">
    <text evidence="1">The sequence shown here is derived from an EMBL/GenBank/DDBJ whole genome shotgun (WGS) entry which is preliminary data.</text>
</comment>
<dbReference type="Proteomes" id="UP000827872">
    <property type="component" value="Linkage Group LG12"/>
</dbReference>
<sequence>MWPSGDLFMKHYALDLLERLWFSLGSSDVILSSLPTKAFHQLKKITKLKVETSKEDTGARGPDGPIGELGSRGAKVSGTPRCSMFPRTLGNIGEDFRAPVNLLDWTVGQTGPPGKSGPDGLQGKTGEMGEAGPRGFPVDEHLLCLETVPSLRLWNIQGSKAFSTEDPGELLLVNILEAKLCAPIA</sequence>
<keyword evidence="2" id="KW-1185">Reference proteome</keyword>
<reference evidence="1" key="1">
    <citation type="submission" date="2021-08" db="EMBL/GenBank/DDBJ databases">
        <title>The first chromosome-level gecko genome reveals the dynamic sex chromosomes of Neotropical dwarf geckos (Sphaerodactylidae: Sphaerodactylus).</title>
        <authorList>
            <person name="Pinto B.J."/>
            <person name="Keating S.E."/>
            <person name="Gamble T."/>
        </authorList>
    </citation>
    <scope>NUCLEOTIDE SEQUENCE</scope>
    <source>
        <strain evidence="1">TG3544</strain>
    </source>
</reference>
<name>A0ACB8F0C8_9SAUR</name>